<evidence type="ECO:0000313" key="1">
    <source>
        <dbReference type="EMBL" id="CAI9955447.1"/>
    </source>
</evidence>
<organism evidence="1">
    <name type="scientific">Hexamita inflata</name>
    <dbReference type="NCBI Taxonomy" id="28002"/>
    <lineage>
        <taxon>Eukaryota</taxon>
        <taxon>Metamonada</taxon>
        <taxon>Diplomonadida</taxon>
        <taxon>Hexamitidae</taxon>
        <taxon>Hexamitinae</taxon>
        <taxon>Hexamita</taxon>
    </lineage>
</organism>
<keyword evidence="5" id="KW-1185">Reference proteome</keyword>
<dbReference type="EMBL" id="CATOUU010000865">
    <property type="protein sequence ID" value="CAI9955450.1"/>
    <property type="molecule type" value="Genomic_DNA"/>
</dbReference>
<gene>
    <name evidence="1" type="ORF">HINF_LOCUS43092</name>
    <name evidence="2" type="ORF">HINF_LOCUS43095</name>
    <name evidence="3" type="ORF">HINF_LOCUS5279</name>
    <name evidence="4" type="ORF">HINF_LOCUS5282</name>
</gene>
<reference evidence="1" key="1">
    <citation type="submission" date="2023-06" db="EMBL/GenBank/DDBJ databases">
        <authorList>
            <person name="Kurt Z."/>
        </authorList>
    </citation>
    <scope>NUCLEOTIDE SEQUENCE</scope>
</reference>
<evidence type="ECO:0000313" key="5">
    <source>
        <dbReference type="Proteomes" id="UP001642409"/>
    </source>
</evidence>
<dbReference type="EMBL" id="CAXDID020000010">
    <property type="protein sequence ID" value="CAL5979132.1"/>
    <property type="molecule type" value="Genomic_DNA"/>
</dbReference>
<proteinExistence type="predicted"/>
<name>A0AA86QFR0_9EUKA</name>
<dbReference type="Proteomes" id="UP001642409">
    <property type="component" value="Unassembled WGS sequence"/>
</dbReference>
<sequence length="154" mass="18177">MLRRRRIPLKNKSLPHIIKYADNLPEIQKHYRAALRVALSVDNYQLNVEIIFSSIRTFNLTVAGAFQVALNKLQSIQYSILRQTTRDLVKLFIEGESVPVQQYNYFHTIFDFSLTNFPNTAHTTYLYFLQQPCRPNYIYNIHSYLIIHVVNQLN</sequence>
<evidence type="ECO:0000313" key="2">
    <source>
        <dbReference type="EMBL" id="CAI9955450.1"/>
    </source>
</evidence>
<reference evidence="3 5" key="2">
    <citation type="submission" date="2024-07" db="EMBL/GenBank/DDBJ databases">
        <authorList>
            <person name="Akdeniz Z."/>
        </authorList>
    </citation>
    <scope>NUCLEOTIDE SEQUENCE [LARGE SCALE GENOMIC DNA]</scope>
</reference>
<evidence type="ECO:0000313" key="4">
    <source>
        <dbReference type="EMBL" id="CAL5979135.1"/>
    </source>
</evidence>
<evidence type="ECO:0000313" key="3">
    <source>
        <dbReference type="EMBL" id="CAL5979132.1"/>
    </source>
</evidence>
<dbReference type="AlphaFoldDB" id="A0AA86QFR0"/>
<comment type="caution">
    <text evidence="1">The sequence shown here is derived from an EMBL/GenBank/DDBJ whole genome shotgun (WGS) entry which is preliminary data.</text>
</comment>
<dbReference type="EMBL" id="CATOUU010000865">
    <property type="protein sequence ID" value="CAI9955447.1"/>
    <property type="molecule type" value="Genomic_DNA"/>
</dbReference>
<protein>
    <submittedName>
        <fullName evidence="3">Hypothetical_protein</fullName>
    </submittedName>
</protein>
<dbReference type="EMBL" id="CAXDID020000010">
    <property type="protein sequence ID" value="CAL5979135.1"/>
    <property type="molecule type" value="Genomic_DNA"/>
</dbReference>
<accession>A0AA86QFR0</accession>